<dbReference type="CDD" id="cd02511">
    <property type="entry name" value="Beta4Glucosyltransferase"/>
    <property type="match status" value="1"/>
</dbReference>
<dbReference type="AlphaFoldDB" id="A0A517DYZ8"/>
<dbReference type="Proteomes" id="UP000320776">
    <property type="component" value="Chromosome"/>
</dbReference>
<evidence type="ECO:0000313" key="3">
    <source>
        <dbReference type="EMBL" id="QDR82548.1"/>
    </source>
</evidence>
<sequence length="656" mass="74690">MSNKISLCMIVKNEEINLARCLQSVTGTVDEIIIVDTGSTDQTIQVAEQAGAQVVSYLWQDDFSAARNVSLELATGDWILFLDADEALEPGSAGGLRQAAAADNEGYFVKIINLIGVDGNYEACPDLVFRLFRNKPEYRFRGAIHEQIVDVILEHNRQAAFQIAENIVLRHYGYLDRQVSEKNKKNRNLAIIKKQIECEPNNQALRYHYGVELYRIDNFAEAAAELTRAANNTDPGTIYYPKLLRYIALAHYGARQYDRALEAIALGLKFFPNYADLYYYGGLIQLELNNYAGAFDCFQHAISMPEQPAYYAPFSGSRGFRAYYQLARLAEVFGNEEEALRYYILSLQDNAAFTLPLPAIVRILNPREDPDYTRQALEKLCDFCTGDAKRLIGTVYFTEGAYRLAFEYFEQLEPAALDDYTTMLKAICLIQQKRILEALRLLDAIPLNHPQYPLARMNEILCFWLNKNRTKVRRLCEDFLAVGLSADTGAVVTMLKDSLYKRGSAPPALLGPEGMSLVQDIVLRALDLQELQLAESLLSKVAPETKKEYALDIARIFAHYEYWEQARRYAELYLEEQPEDAAAWCQLGEALQHSRQTAEAGLCYRRALSLAPQQPQYYVKLIRLYQAMRQELLAEAARRYPDIPLFRELQEEAAKQ</sequence>
<dbReference type="OrthoDB" id="9815923at2"/>
<organism evidence="3 4">
    <name type="scientific">Sporomusa termitida</name>
    <dbReference type="NCBI Taxonomy" id="2377"/>
    <lineage>
        <taxon>Bacteria</taxon>
        <taxon>Bacillati</taxon>
        <taxon>Bacillota</taxon>
        <taxon>Negativicutes</taxon>
        <taxon>Selenomonadales</taxon>
        <taxon>Sporomusaceae</taxon>
        <taxon>Sporomusa</taxon>
    </lineage>
</organism>
<evidence type="ECO:0000313" key="4">
    <source>
        <dbReference type="Proteomes" id="UP000320776"/>
    </source>
</evidence>
<dbReference type="PROSITE" id="PS50005">
    <property type="entry name" value="TPR"/>
    <property type="match status" value="2"/>
</dbReference>
<dbReference type="InterPro" id="IPR019734">
    <property type="entry name" value="TPR_rpt"/>
</dbReference>
<keyword evidence="3" id="KW-0808">Transferase</keyword>
<dbReference type="SMART" id="SM00028">
    <property type="entry name" value="TPR"/>
    <property type="match status" value="5"/>
</dbReference>
<dbReference type="EMBL" id="CP036259">
    <property type="protein sequence ID" value="QDR82548.1"/>
    <property type="molecule type" value="Genomic_DNA"/>
</dbReference>
<reference evidence="3 4" key="1">
    <citation type="submission" date="2019-02" db="EMBL/GenBank/DDBJ databases">
        <title>Closed genome of Sporomusa termitida DSM 4440.</title>
        <authorList>
            <person name="Poehlein A."/>
            <person name="Daniel R."/>
        </authorList>
    </citation>
    <scope>NUCLEOTIDE SEQUENCE [LARGE SCALE GENOMIC DNA]</scope>
    <source>
        <strain evidence="3 4">DSM 4440</strain>
    </source>
</reference>
<keyword evidence="4" id="KW-1185">Reference proteome</keyword>
<evidence type="ECO:0000259" key="2">
    <source>
        <dbReference type="Pfam" id="PF00535"/>
    </source>
</evidence>
<evidence type="ECO:0000256" key="1">
    <source>
        <dbReference type="PROSITE-ProRule" id="PRU00339"/>
    </source>
</evidence>
<dbReference type="InterPro" id="IPR011990">
    <property type="entry name" value="TPR-like_helical_dom_sf"/>
</dbReference>
<dbReference type="InterPro" id="IPR029044">
    <property type="entry name" value="Nucleotide-diphossugar_trans"/>
</dbReference>
<dbReference type="Pfam" id="PF00535">
    <property type="entry name" value="Glycos_transf_2"/>
    <property type="match status" value="1"/>
</dbReference>
<keyword evidence="1" id="KW-0802">TPR repeat</keyword>
<dbReference type="GO" id="GO:0016740">
    <property type="term" value="F:transferase activity"/>
    <property type="evidence" value="ECO:0007669"/>
    <property type="project" value="UniProtKB-KW"/>
</dbReference>
<accession>A0A517DYZ8</accession>
<feature type="repeat" description="TPR" evidence="1">
    <location>
        <begin position="581"/>
        <end position="614"/>
    </location>
</feature>
<dbReference type="SUPFAM" id="SSF48452">
    <property type="entry name" value="TPR-like"/>
    <property type="match status" value="1"/>
</dbReference>
<dbReference type="InterPro" id="IPR001173">
    <property type="entry name" value="Glyco_trans_2-like"/>
</dbReference>
<dbReference type="Pfam" id="PF13181">
    <property type="entry name" value="TPR_8"/>
    <property type="match status" value="1"/>
</dbReference>
<gene>
    <name evidence="3" type="ORF">SPTER_39760</name>
</gene>
<protein>
    <submittedName>
        <fullName evidence="3">Peptide S-glycosyltransferase, SunS family</fullName>
    </submittedName>
</protein>
<proteinExistence type="predicted"/>
<feature type="repeat" description="TPR" evidence="1">
    <location>
        <begin position="275"/>
        <end position="308"/>
    </location>
</feature>
<dbReference type="Gene3D" id="1.25.40.10">
    <property type="entry name" value="Tetratricopeptide repeat domain"/>
    <property type="match status" value="3"/>
</dbReference>
<dbReference type="KEGG" id="sted:SPTER_39760"/>
<dbReference type="PANTHER" id="PTHR43630">
    <property type="entry name" value="POLY-BETA-1,6-N-ACETYL-D-GLUCOSAMINE SYNTHASE"/>
    <property type="match status" value="1"/>
</dbReference>
<feature type="domain" description="Glycosyltransferase 2-like" evidence="2">
    <location>
        <begin position="6"/>
        <end position="116"/>
    </location>
</feature>
<dbReference type="RefSeq" id="WP_144351926.1">
    <property type="nucleotide sequence ID" value="NZ_CP036259.1"/>
</dbReference>
<dbReference type="PANTHER" id="PTHR43630:SF2">
    <property type="entry name" value="GLYCOSYLTRANSFERASE"/>
    <property type="match status" value="1"/>
</dbReference>
<dbReference type="SUPFAM" id="SSF53448">
    <property type="entry name" value="Nucleotide-diphospho-sugar transferases"/>
    <property type="match status" value="1"/>
</dbReference>
<name>A0A517DYZ8_9FIRM</name>
<dbReference type="Gene3D" id="3.90.550.10">
    <property type="entry name" value="Spore Coat Polysaccharide Biosynthesis Protein SpsA, Chain A"/>
    <property type="match status" value="1"/>
</dbReference>